<dbReference type="InterPro" id="IPR009038">
    <property type="entry name" value="GOLD_dom"/>
</dbReference>
<accession>A0AAP0D5D6</accession>
<dbReference type="EMBL" id="JBCNJP010000014">
    <property type="protein sequence ID" value="KAK9068965.1"/>
    <property type="molecule type" value="Genomic_DNA"/>
</dbReference>
<dbReference type="Gene3D" id="2.60.120.680">
    <property type="entry name" value="GOLD domain"/>
    <property type="match status" value="1"/>
</dbReference>
<dbReference type="PROSITE" id="PS50866">
    <property type="entry name" value="GOLD"/>
    <property type="match status" value="1"/>
</dbReference>
<dbReference type="AlphaFoldDB" id="A0AAP0D5D6"/>
<evidence type="ECO:0000313" key="3">
    <source>
        <dbReference type="Proteomes" id="UP001408789"/>
    </source>
</evidence>
<dbReference type="Proteomes" id="UP001408789">
    <property type="component" value="Unassembled WGS sequence"/>
</dbReference>
<dbReference type="InterPro" id="IPR036598">
    <property type="entry name" value="GOLD_dom_sf"/>
</dbReference>
<dbReference type="SUPFAM" id="SSF101576">
    <property type="entry name" value="Supernatant protein factor (SPF), C-terminal domain"/>
    <property type="match status" value="1"/>
</dbReference>
<reference evidence="2 3" key="1">
    <citation type="submission" date="2024-04" db="EMBL/GenBank/DDBJ databases">
        <title>The reference genome of an endangered Asteraceae, Deinandra increscens subsp. villosa, native to the Central Coast of California.</title>
        <authorList>
            <person name="Guilliams M."/>
            <person name="Hasenstab-Lehman K."/>
            <person name="Meyer R."/>
            <person name="Mcevoy S."/>
        </authorList>
    </citation>
    <scope>NUCLEOTIDE SEQUENCE [LARGE SCALE GENOMIC DNA]</scope>
    <source>
        <tissue evidence="2">Leaf</tissue>
    </source>
</reference>
<gene>
    <name evidence="2" type="ORF">SSX86_013081</name>
</gene>
<sequence>MGSKAGLVPITRTFLSSYYNQHPFPPISDDVSRLSQQLRSLSIHLQDTPLPLPQGQKYLLKEVESQPPHKVDENMWKNREQIEEIIFLLENSYLPKLLQQHSTPEDVELGHLLKQLREKCGHILKIVESFQSTSSENVFNTVMTYMPQDFRGALIRKQRERSEKNKKTQVDALIDSGGSIRDRYALLWQQQMERRRQLAQLGSATGVYKTVVKYLVGVPQVLLDFVRQINEDQGPMEEQRCRYGPPLYALTKLALNIRLFLSLSWWRLDEVKLQKHQLSILEEAVNVYTSELERFLKFIGVVFANSPFFVTAEEAGAIEANKKEDYKEAGVPAGTTYEVSLEVDSVNSYIAWDFSIKQGKLSMDIGFSIEYTNSLGRKTLILPYRRYESDQGNFCTISAGNYKLIWDNSFSTFFKKALRYKVDCIPPVVELE</sequence>
<comment type="caution">
    <text evidence="2">The sequence shown here is derived from an EMBL/GenBank/DDBJ whole genome shotgun (WGS) entry which is preliminary data.</text>
</comment>
<keyword evidence="3" id="KW-1185">Reference proteome</keyword>
<feature type="domain" description="GOLD" evidence="1">
    <location>
        <begin position="323"/>
        <end position="424"/>
    </location>
</feature>
<name>A0AAP0D5D6_9ASTR</name>
<dbReference type="PANTHER" id="PTHR47532:SF2">
    <property type="entry name" value="GOLD DOMAIN-CONTAINING PROTEIN"/>
    <property type="match status" value="1"/>
</dbReference>
<dbReference type="PANTHER" id="PTHR47532">
    <property type="entry name" value="RETINAL-BINDING PROTEIN"/>
    <property type="match status" value="1"/>
</dbReference>
<evidence type="ECO:0000313" key="2">
    <source>
        <dbReference type="EMBL" id="KAK9068965.1"/>
    </source>
</evidence>
<proteinExistence type="predicted"/>
<evidence type="ECO:0000259" key="1">
    <source>
        <dbReference type="PROSITE" id="PS50866"/>
    </source>
</evidence>
<organism evidence="2 3">
    <name type="scientific">Deinandra increscens subsp. villosa</name>
    <dbReference type="NCBI Taxonomy" id="3103831"/>
    <lineage>
        <taxon>Eukaryota</taxon>
        <taxon>Viridiplantae</taxon>
        <taxon>Streptophyta</taxon>
        <taxon>Embryophyta</taxon>
        <taxon>Tracheophyta</taxon>
        <taxon>Spermatophyta</taxon>
        <taxon>Magnoliopsida</taxon>
        <taxon>eudicotyledons</taxon>
        <taxon>Gunneridae</taxon>
        <taxon>Pentapetalae</taxon>
        <taxon>asterids</taxon>
        <taxon>campanulids</taxon>
        <taxon>Asterales</taxon>
        <taxon>Asteraceae</taxon>
        <taxon>Asteroideae</taxon>
        <taxon>Heliantheae alliance</taxon>
        <taxon>Madieae</taxon>
        <taxon>Madiinae</taxon>
        <taxon>Deinandra</taxon>
    </lineage>
</organism>
<protein>
    <recommendedName>
        <fullName evidence="1">GOLD domain-containing protein</fullName>
    </recommendedName>
</protein>